<feature type="region of interest" description="Disordered" evidence="1">
    <location>
        <begin position="78"/>
        <end position="98"/>
    </location>
</feature>
<comment type="caution">
    <text evidence="2">The sequence shown here is derived from an EMBL/GenBank/DDBJ whole genome shotgun (WGS) entry which is preliminary data.</text>
</comment>
<keyword evidence="3" id="KW-1185">Reference proteome</keyword>
<sequence>MYTKCVNFPPMTKISLEIPKIPGKEPPCFPTFSTQENRMKLALVDGGRVGGGAYKAMQSRDVAMVGCAGRPHPALDISARHYRQTHVSPPTTNLPTET</sequence>
<evidence type="ECO:0000256" key="1">
    <source>
        <dbReference type="SAM" id="MobiDB-lite"/>
    </source>
</evidence>
<organism evidence="2 3">
    <name type="scientific">Holothuria leucospilota</name>
    <name type="common">Black long sea cucumber</name>
    <name type="synonym">Mertensiothuria leucospilota</name>
    <dbReference type="NCBI Taxonomy" id="206669"/>
    <lineage>
        <taxon>Eukaryota</taxon>
        <taxon>Metazoa</taxon>
        <taxon>Echinodermata</taxon>
        <taxon>Eleutherozoa</taxon>
        <taxon>Echinozoa</taxon>
        <taxon>Holothuroidea</taxon>
        <taxon>Aspidochirotacea</taxon>
        <taxon>Aspidochirotida</taxon>
        <taxon>Holothuriidae</taxon>
        <taxon>Holothuria</taxon>
    </lineage>
</organism>
<dbReference type="EMBL" id="JAIZAY010000004">
    <property type="protein sequence ID" value="KAJ8044077.1"/>
    <property type="molecule type" value="Genomic_DNA"/>
</dbReference>
<name>A0A9Q1CF81_HOLLE</name>
<feature type="compositionally biased region" description="Polar residues" evidence="1">
    <location>
        <begin position="85"/>
        <end position="98"/>
    </location>
</feature>
<evidence type="ECO:0000313" key="2">
    <source>
        <dbReference type="EMBL" id="KAJ8044077.1"/>
    </source>
</evidence>
<dbReference type="AlphaFoldDB" id="A0A9Q1CF81"/>
<evidence type="ECO:0000313" key="3">
    <source>
        <dbReference type="Proteomes" id="UP001152320"/>
    </source>
</evidence>
<accession>A0A9Q1CF81</accession>
<proteinExistence type="predicted"/>
<protein>
    <submittedName>
        <fullName evidence="2">Uncharacterized protein</fullName>
    </submittedName>
</protein>
<reference evidence="2" key="1">
    <citation type="submission" date="2021-10" db="EMBL/GenBank/DDBJ databases">
        <title>Tropical sea cucumber genome reveals ecological adaptation and Cuvierian tubules defense mechanism.</title>
        <authorList>
            <person name="Chen T."/>
        </authorList>
    </citation>
    <scope>NUCLEOTIDE SEQUENCE</scope>
    <source>
        <strain evidence="2">Nanhai2018</strain>
        <tissue evidence="2">Muscle</tissue>
    </source>
</reference>
<dbReference type="Proteomes" id="UP001152320">
    <property type="component" value="Chromosome 4"/>
</dbReference>
<gene>
    <name evidence="2" type="ORF">HOLleu_11441</name>
</gene>